<name>A0A084SXC2_9BACT</name>
<dbReference type="AlphaFoldDB" id="A0A084SXC2"/>
<evidence type="ECO:0000313" key="2">
    <source>
        <dbReference type="EMBL" id="KFA93107.1"/>
    </source>
</evidence>
<dbReference type="PROSITE" id="PS51257">
    <property type="entry name" value="PROKAR_LIPOPROTEIN"/>
    <property type="match status" value="1"/>
</dbReference>
<gene>
    <name evidence="2" type="ORF">Q664_11205</name>
</gene>
<sequence>MTRSARPLVLAALLPTLCACATPTASRGAPRQAVTLRFAWPEQLSARVTHSVTMNSPLGNTQVQRRYWLTVAPTEEEGHRQLVPSEIEVSPPQFAAMVDPVPTVQFDGDGCFQGIDSQEVPGQQMLEVLPMEPERKAELLENLVAVQEEAALEYWDRLVASWRGVTLTPGEPVRLEAQMVVGTGFMERKEVAAEERTSIEVSVPCTPDAQERRCVRLIVDLQPLGQSEEEAGPMARKRFELVTDPDTLVPYSTRLTRMDRVDWGKDGGEQPLKEFLQVEEYVYTYGAERVPPGSTQL</sequence>
<keyword evidence="1" id="KW-0732">Signal</keyword>
<feature type="signal peptide" evidence="1">
    <location>
        <begin position="1"/>
        <end position="21"/>
    </location>
</feature>
<dbReference type="RefSeq" id="WP_043393271.1">
    <property type="nucleotide sequence ID" value="NZ_JPMI01000071.1"/>
</dbReference>
<reference evidence="2 3" key="1">
    <citation type="submission" date="2014-07" db="EMBL/GenBank/DDBJ databases">
        <title>Draft Genome Sequence of Gephyronic Acid Producer, Cystobacter violaceus Strain Cb vi76.</title>
        <authorList>
            <person name="Stevens D.C."/>
            <person name="Young J."/>
            <person name="Carmichael R."/>
            <person name="Tan J."/>
            <person name="Taylor R.E."/>
        </authorList>
    </citation>
    <scope>NUCLEOTIDE SEQUENCE [LARGE SCALE GENOMIC DNA]</scope>
    <source>
        <strain evidence="2 3">Cb vi76</strain>
    </source>
</reference>
<feature type="chain" id="PRO_5001781897" description="Lipoprotein" evidence="1">
    <location>
        <begin position="22"/>
        <end position="297"/>
    </location>
</feature>
<proteinExistence type="predicted"/>
<evidence type="ECO:0000256" key="1">
    <source>
        <dbReference type="SAM" id="SignalP"/>
    </source>
</evidence>
<dbReference type="EMBL" id="JPMI01000071">
    <property type="protein sequence ID" value="KFA93107.1"/>
    <property type="molecule type" value="Genomic_DNA"/>
</dbReference>
<organism evidence="2 3">
    <name type="scientific">Archangium violaceum Cb vi76</name>
    <dbReference type="NCBI Taxonomy" id="1406225"/>
    <lineage>
        <taxon>Bacteria</taxon>
        <taxon>Pseudomonadati</taxon>
        <taxon>Myxococcota</taxon>
        <taxon>Myxococcia</taxon>
        <taxon>Myxococcales</taxon>
        <taxon>Cystobacterineae</taxon>
        <taxon>Archangiaceae</taxon>
        <taxon>Archangium</taxon>
    </lineage>
</organism>
<comment type="caution">
    <text evidence="2">The sequence shown here is derived from an EMBL/GenBank/DDBJ whole genome shotgun (WGS) entry which is preliminary data.</text>
</comment>
<evidence type="ECO:0000313" key="3">
    <source>
        <dbReference type="Proteomes" id="UP000028547"/>
    </source>
</evidence>
<protein>
    <recommendedName>
        <fullName evidence="4">Lipoprotein</fullName>
    </recommendedName>
</protein>
<evidence type="ECO:0008006" key="4">
    <source>
        <dbReference type="Google" id="ProtNLM"/>
    </source>
</evidence>
<accession>A0A084SXC2</accession>
<dbReference type="Proteomes" id="UP000028547">
    <property type="component" value="Unassembled WGS sequence"/>
</dbReference>